<proteinExistence type="predicted"/>
<accession>A0A7J7GI82</accession>
<dbReference type="Proteomes" id="UP000593564">
    <property type="component" value="Unassembled WGS sequence"/>
</dbReference>
<comment type="caution">
    <text evidence="1">The sequence shown here is derived from an EMBL/GenBank/DDBJ whole genome shotgun (WGS) entry which is preliminary data.</text>
</comment>
<name>A0A7J7GI82_CAMSI</name>
<sequence>MEELCMSSVLLYISIRNKQHNYTGAREKKFDLGICNNDSKCTESIIQKFLIHILQRKSGPGSKLKNYVIGI</sequence>
<reference evidence="2" key="1">
    <citation type="journal article" date="2020" name="Nat. Commun.">
        <title>Genome assembly of wild tea tree DASZ reveals pedigree and selection history of tea varieties.</title>
        <authorList>
            <person name="Zhang W."/>
            <person name="Zhang Y."/>
            <person name="Qiu H."/>
            <person name="Guo Y."/>
            <person name="Wan H."/>
            <person name="Zhang X."/>
            <person name="Scossa F."/>
            <person name="Alseekh S."/>
            <person name="Zhang Q."/>
            <person name="Wang P."/>
            <person name="Xu L."/>
            <person name="Schmidt M.H."/>
            <person name="Jia X."/>
            <person name="Li D."/>
            <person name="Zhu A."/>
            <person name="Guo F."/>
            <person name="Chen W."/>
            <person name="Ni D."/>
            <person name="Usadel B."/>
            <person name="Fernie A.R."/>
            <person name="Wen W."/>
        </authorList>
    </citation>
    <scope>NUCLEOTIDE SEQUENCE [LARGE SCALE GENOMIC DNA]</scope>
    <source>
        <strain evidence="2">cv. G240</strain>
    </source>
</reference>
<reference evidence="1 2" key="2">
    <citation type="submission" date="2020-07" db="EMBL/GenBank/DDBJ databases">
        <title>Genome assembly of wild tea tree DASZ reveals pedigree and selection history of tea varieties.</title>
        <authorList>
            <person name="Zhang W."/>
        </authorList>
    </citation>
    <scope>NUCLEOTIDE SEQUENCE [LARGE SCALE GENOMIC DNA]</scope>
    <source>
        <strain evidence="2">cv. G240</strain>
        <tissue evidence="1">Leaf</tissue>
    </source>
</reference>
<dbReference type="AlphaFoldDB" id="A0A7J7GI82"/>
<evidence type="ECO:0000313" key="1">
    <source>
        <dbReference type="EMBL" id="KAF5940483.1"/>
    </source>
</evidence>
<keyword evidence="2" id="KW-1185">Reference proteome</keyword>
<evidence type="ECO:0000313" key="2">
    <source>
        <dbReference type="Proteomes" id="UP000593564"/>
    </source>
</evidence>
<protein>
    <submittedName>
        <fullName evidence="1">Uncharacterized protein</fullName>
    </submittedName>
</protein>
<gene>
    <name evidence="1" type="ORF">HYC85_021650</name>
</gene>
<organism evidence="1 2">
    <name type="scientific">Camellia sinensis</name>
    <name type="common">Tea plant</name>
    <name type="synonym">Thea sinensis</name>
    <dbReference type="NCBI Taxonomy" id="4442"/>
    <lineage>
        <taxon>Eukaryota</taxon>
        <taxon>Viridiplantae</taxon>
        <taxon>Streptophyta</taxon>
        <taxon>Embryophyta</taxon>
        <taxon>Tracheophyta</taxon>
        <taxon>Spermatophyta</taxon>
        <taxon>Magnoliopsida</taxon>
        <taxon>eudicotyledons</taxon>
        <taxon>Gunneridae</taxon>
        <taxon>Pentapetalae</taxon>
        <taxon>asterids</taxon>
        <taxon>Ericales</taxon>
        <taxon>Theaceae</taxon>
        <taxon>Camellia</taxon>
    </lineage>
</organism>
<dbReference type="EMBL" id="JACBKZ010000010">
    <property type="protein sequence ID" value="KAF5940483.1"/>
    <property type="molecule type" value="Genomic_DNA"/>
</dbReference>